<dbReference type="CDD" id="cd06171">
    <property type="entry name" value="Sigma70_r4"/>
    <property type="match status" value="1"/>
</dbReference>
<dbReference type="Gene3D" id="1.10.1740.10">
    <property type="match status" value="1"/>
</dbReference>
<dbReference type="GO" id="GO:0003677">
    <property type="term" value="F:DNA binding"/>
    <property type="evidence" value="ECO:0007669"/>
    <property type="project" value="UniProtKB-KW"/>
</dbReference>
<dbReference type="AlphaFoldDB" id="A0A250G123"/>
<dbReference type="KEGG" id="csto:CGC58_09495"/>
<evidence type="ECO:0000313" key="9">
    <source>
        <dbReference type="Proteomes" id="UP000217348"/>
    </source>
</evidence>
<gene>
    <name evidence="8" type="ORF">CGC58_09495</name>
</gene>
<dbReference type="InterPro" id="IPR013325">
    <property type="entry name" value="RNA_pol_sigma_r2"/>
</dbReference>
<dbReference type="InterPro" id="IPR036388">
    <property type="entry name" value="WH-like_DNA-bd_sf"/>
</dbReference>
<dbReference type="InterPro" id="IPR013324">
    <property type="entry name" value="RNA_pol_sigma_r3/r4-like"/>
</dbReference>
<evidence type="ECO:0000256" key="2">
    <source>
        <dbReference type="ARBA" id="ARBA00023015"/>
    </source>
</evidence>
<evidence type="ECO:0000256" key="4">
    <source>
        <dbReference type="ARBA" id="ARBA00023125"/>
    </source>
</evidence>
<dbReference type="PANTHER" id="PTHR43133:SF8">
    <property type="entry name" value="RNA POLYMERASE SIGMA FACTOR HI_1459-RELATED"/>
    <property type="match status" value="1"/>
</dbReference>
<dbReference type="Gene3D" id="1.10.10.10">
    <property type="entry name" value="Winged helix-like DNA-binding domain superfamily/Winged helix DNA-binding domain"/>
    <property type="match status" value="1"/>
</dbReference>
<feature type="domain" description="RNA polymerase sigma-70 region 2" evidence="6">
    <location>
        <begin position="32"/>
        <end position="92"/>
    </location>
</feature>
<evidence type="ECO:0000259" key="7">
    <source>
        <dbReference type="Pfam" id="PF08281"/>
    </source>
</evidence>
<dbReference type="RefSeq" id="WP_095896494.1">
    <property type="nucleotide sequence ID" value="NZ_BOPJ01000008.1"/>
</dbReference>
<dbReference type="SUPFAM" id="SSF88659">
    <property type="entry name" value="Sigma3 and sigma4 domains of RNA polymerase sigma factors"/>
    <property type="match status" value="1"/>
</dbReference>
<dbReference type="EMBL" id="CP022387">
    <property type="protein sequence ID" value="ATA89936.1"/>
    <property type="molecule type" value="Genomic_DNA"/>
</dbReference>
<evidence type="ECO:0000256" key="1">
    <source>
        <dbReference type="ARBA" id="ARBA00010641"/>
    </source>
</evidence>
<dbReference type="OrthoDB" id="9785675at2"/>
<sequence length="185" mass="21656">MSNQSVLSEKIKEAKEGNQKAFSYLLDVFWTDVYNFQQKRIGDENDVEDVVIQTFAKAFDKIDTYSEEFSFKTWLIAISKNVHIDMIRSQQRKFTQSSSSEEKEAKTIVDESPTAEDSLIMEQNLNRLLLCIKQLKEPYRTVIQLRYLQEKSYKEIAEITNMSHSNVKVTLLRAKRTLSEILKKQ</sequence>
<accession>A0A250G123</accession>
<dbReference type="Pfam" id="PF08281">
    <property type="entry name" value="Sigma70_r4_2"/>
    <property type="match status" value="1"/>
</dbReference>
<evidence type="ECO:0000313" key="8">
    <source>
        <dbReference type="EMBL" id="ATA89936.1"/>
    </source>
</evidence>
<keyword evidence="5" id="KW-0804">Transcription</keyword>
<name>A0A250G123_9FLAO</name>
<evidence type="ECO:0000259" key="6">
    <source>
        <dbReference type="Pfam" id="PF04542"/>
    </source>
</evidence>
<dbReference type="InterPro" id="IPR039425">
    <property type="entry name" value="RNA_pol_sigma-70-like"/>
</dbReference>
<keyword evidence="4" id="KW-0238">DNA-binding</keyword>
<reference evidence="9" key="1">
    <citation type="submission" date="2017-06" db="EMBL/GenBank/DDBJ databases">
        <title>Capnocytophaga spp. assemblies.</title>
        <authorList>
            <person name="Gulvik C.A."/>
        </authorList>
    </citation>
    <scope>NUCLEOTIDE SEQUENCE [LARGE SCALE GENOMIC DNA]</scope>
    <source>
        <strain evidence="9">H2177</strain>
    </source>
</reference>
<organism evidence="8 9">
    <name type="scientific">Capnocytophaga stomatis</name>
    <dbReference type="NCBI Taxonomy" id="1848904"/>
    <lineage>
        <taxon>Bacteria</taxon>
        <taxon>Pseudomonadati</taxon>
        <taxon>Bacteroidota</taxon>
        <taxon>Flavobacteriia</taxon>
        <taxon>Flavobacteriales</taxon>
        <taxon>Flavobacteriaceae</taxon>
        <taxon>Capnocytophaga</taxon>
    </lineage>
</organism>
<comment type="similarity">
    <text evidence="1">Belongs to the sigma-70 factor family. ECF subfamily.</text>
</comment>
<dbReference type="SUPFAM" id="SSF88946">
    <property type="entry name" value="Sigma2 domain of RNA polymerase sigma factors"/>
    <property type="match status" value="1"/>
</dbReference>
<dbReference type="InterPro" id="IPR007627">
    <property type="entry name" value="RNA_pol_sigma70_r2"/>
</dbReference>
<dbReference type="InterPro" id="IPR013249">
    <property type="entry name" value="RNA_pol_sigma70_r4_t2"/>
</dbReference>
<protein>
    <submittedName>
        <fullName evidence="8">RNA polymerase subunit sigma-70</fullName>
    </submittedName>
</protein>
<proteinExistence type="inferred from homology"/>
<dbReference type="GO" id="GO:0016987">
    <property type="term" value="F:sigma factor activity"/>
    <property type="evidence" value="ECO:0007669"/>
    <property type="project" value="UniProtKB-KW"/>
</dbReference>
<evidence type="ECO:0000256" key="3">
    <source>
        <dbReference type="ARBA" id="ARBA00023082"/>
    </source>
</evidence>
<keyword evidence="2" id="KW-0805">Transcription regulation</keyword>
<dbReference type="Pfam" id="PF04542">
    <property type="entry name" value="Sigma70_r2"/>
    <property type="match status" value="1"/>
</dbReference>
<dbReference type="NCBIfam" id="TIGR02937">
    <property type="entry name" value="sigma70-ECF"/>
    <property type="match status" value="1"/>
</dbReference>
<evidence type="ECO:0000256" key="5">
    <source>
        <dbReference type="ARBA" id="ARBA00023163"/>
    </source>
</evidence>
<keyword evidence="3" id="KW-0731">Sigma factor</keyword>
<dbReference type="Proteomes" id="UP000217348">
    <property type="component" value="Chromosome"/>
</dbReference>
<dbReference type="InterPro" id="IPR014284">
    <property type="entry name" value="RNA_pol_sigma-70_dom"/>
</dbReference>
<dbReference type="PANTHER" id="PTHR43133">
    <property type="entry name" value="RNA POLYMERASE ECF-TYPE SIGMA FACTO"/>
    <property type="match status" value="1"/>
</dbReference>
<dbReference type="GO" id="GO:0006352">
    <property type="term" value="P:DNA-templated transcription initiation"/>
    <property type="evidence" value="ECO:0007669"/>
    <property type="project" value="InterPro"/>
</dbReference>
<feature type="domain" description="RNA polymerase sigma factor 70 region 4 type 2" evidence="7">
    <location>
        <begin position="126"/>
        <end position="178"/>
    </location>
</feature>